<protein>
    <submittedName>
        <fullName evidence="1">Uncharacterized protein</fullName>
    </submittedName>
</protein>
<dbReference type="EMBL" id="JACRWC010000069">
    <property type="protein sequence ID" value="MBC5999471.1"/>
    <property type="molecule type" value="Genomic_DNA"/>
</dbReference>
<name>A0A923SMU5_9FIRM</name>
<sequence>MNKQEIYAFLKEKNIWHEIMAYRKSKVSKTAGAARKSRAPVFLWQNREIYRLIAMR</sequence>
<dbReference type="RefSeq" id="WP_249286903.1">
    <property type="nucleotide sequence ID" value="NZ_JACRWC010000069.1"/>
</dbReference>
<dbReference type="AlphaFoldDB" id="A0A923SMU5"/>
<proteinExistence type="predicted"/>
<dbReference type="Proteomes" id="UP000644115">
    <property type="component" value="Unassembled WGS sequence"/>
</dbReference>
<keyword evidence="2" id="KW-1185">Reference proteome</keyword>
<evidence type="ECO:0000313" key="2">
    <source>
        <dbReference type="Proteomes" id="UP000644115"/>
    </source>
</evidence>
<organism evidence="1 2">
    <name type="scientific">Lentihominibacter faecis</name>
    <dbReference type="NCBI Taxonomy" id="2764712"/>
    <lineage>
        <taxon>Bacteria</taxon>
        <taxon>Bacillati</taxon>
        <taxon>Bacillota</taxon>
        <taxon>Clostridia</taxon>
        <taxon>Peptostreptococcales</taxon>
        <taxon>Anaerovoracaceae</taxon>
        <taxon>Lentihominibacter</taxon>
    </lineage>
</organism>
<evidence type="ECO:0000313" key="1">
    <source>
        <dbReference type="EMBL" id="MBC5999471.1"/>
    </source>
</evidence>
<comment type="caution">
    <text evidence="1">The sequence shown here is derived from an EMBL/GenBank/DDBJ whole genome shotgun (WGS) entry which is preliminary data.</text>
</comment>
<reference evidence="1" key="1">
    <citation type="submission" date="2020-08" db="EMBL/GenBank/DDBJ databases">
        <authorList>
            <person name="Liu C."/>
            <person name="Sun Q."/>
        </authorList>
    </citation>
    <scope>NUCLEOTIDE SEQUENCE</scope>
    <source>
        <strain evidence="1">BX16</strain>
    </source>
</reference>
<accession>A0A923SMU5</accession>
<gene>
    <name evidence="1" type="ORF">H8876_05605</name>
</gene>